<feature type="transmembrane region" description="Helical" evidence="2">
    <location>
        <begin position="166"/>
        <end position="189"/>
    </location>
</feature>
<evidence type="ECO:0000259" key="3">
    <source>
        <dbReference type="PROSITE" id="PS51832"/>
    </source>
</evidence>
<dbReference type="Gene3D" id="1.10.3210.10">
    <property type="entry name" value="Hypothetical protein af1432"/>
    <property type="match status" value="1"/>
</dbReference>
<dbReference type="InterPro" id="IPR003607">
    <property type="entry name" value="HD/PDEase_dom"/>
</dbReference>
<proteinExistence type="predicted"/>
<keyword evidence="5" id="KW-1185">Reference proteome</keyword>
<dbReference type="SUPFAM" id="SSF109604">
    <property type="entry name" value="HD-domain/PDEase-like"/>
    <property type="match status" value="1"/>
</dbReference>
<dbReference type="InterPro" id="IPR052020">
    <property type="entry name" value="Cyclic_di-GMP/3'3'-cGAMP_PDE"/>
</dbReference>
<feature type="domain" description="HD-GYP" evidence="3">
    <location>
        <begin position="271"/>
        <end position="441"/>
    </location>
</feature>
<gene>
    <name evidence="4" type="ORF">IX53_07030</name>
</gene>
<keyword evidence="2" id="KW-0472">Membrane</keyword>
<dbReference type="AlphaFoldDB" id="A0A0G2Z7T5"/>
<keyword evidence="2" id="KW-1133">Transmembrane helix</keyword>
<name>A0A0G2Z7T5_9BACT</name>
<dbReference type="STRING" id="1330330.IX53_07030"/>
<dbReference type="EMBL" id="CP011232">
    <property type="protein sequence ID" value="AKI97612.1"/>
    <property type="molecule type" value="Genomic_DNA"/>
</dbReference>
<evidence type="ECO:0000313" key="5">
    <source>
        <dbReference type="Proteomes" id="UP000035159"/>
    </source>
</evidence>
<dbReference type="KEGG" id="kpf:IX53_07030"/>
<feature type="transmembrane region" description="Helical" evidence="2">
    <location>
        <begin position="6"/>
        <end position="29"/>
    </location>
</feature>
<evidence type="ECO:0000313" key="4">
    <source>
        <dbReference type="EMBL" id="AKI97612.1"/>
    </source>
</evidence>
<dbReference type="Pfam" id="PF13487">
    <property type="entry name" value="HD_5"/>
    <property type="match status" value="1"/>
</dbReference>
<protein>
    <recommendedName>
        <fullName evidence="3">HD-GYP domain-containing protein</fullName>
    </recommendedName>
</protein>
<reference evidence="4 5" key="1">
    <citation type="submission" date="2015-04" db="EMBL/GenBank/DDBJ databases">
        <title>Complete Genome Sequence of Kosmotoga pacifica SLHLJ1.</title>
        <authorList>
            <person name="Jiang L.J."/>
            <person name="Shao Z.Z."/>
            <person name="Jebbar M."/>
        </authorList>
    </citation>
    <scope>NUCLEOTIDE SEQUENCE [LARGE SCALE GENOMIC DNA]</scope>
    <source>
        <strain evidence="4 5">SLHLJ1</strain>
    </source>
</reference>
<dbReference type="PROSITE" id="PS51832">
    <property type="entry name" value="HD_GYP"/>
    <property type="match status" value="1"/>
</dbReference>
<dbReference type="InterPro" id="IPR037522">
    <property type="entry name" value="HD_GYP_dom"/>
</dbReference>
<accession>A0A0G2Z7T5</accession>
<feature type="coiled-coil region" evidence="1">
    <location>
        <begin position="198"/>
        <end position="256"/>
    </location>
</feature>
<keyword evidence="2" id="KW-0812">Transmembrane</keyword>
<keyword evidence="1" id="KW-0175">Coiled coil</keyword>
<evidence type="ECO:0000256" key="2">
    <source>
        <dbReference type="SAM" id="Phobius"/>
    </source>
</evidence>
<dbReference type="Proteomes" id="UP000035159">
    <property type="component" value="Chromosome"/>
</dbReference>
<dbReference type="PATRIC" id="fig|1330330.3.peg.1425"/>
<dbReference type="RefSeq" id="WP_047754747.1">
    <property type="nucleotide sequence ID" value="NZ_CAJUHA010000017.1"/>
</dbReference>
<organism evidence="4 5">
    <name type="scientific">Kosmotoga pacifica</name>
    <dbReference type="NCBI Taxonomy" id="1330330"/>
    <lineage>
        <taxon>Bacteria</taxon>
        <taxon>Thermotogati</taxon>
        <taxon>Thermotogota</taxon>
        <taxon>Thermotogae</taxon>
        <taxon>Kosmotogales</taxon>
        <taxon>Kosmotogaceae</taxon>
        <taxon>Kosmotoga</taxon>
    </lineage>
</organism>
<evidence type="ECO:0000256" key="1">
    <source>
        <dbReference type="SAM" id="Coils"/>
    </source>
</evidence>
<dbReference type="PANTHER" id="PTHR45228">
    <property type="entry name" value="CYCLIC DI-GMP PHOSPHODIESTERASE TM_0186-RELATED"/>
    <property type="match status" value="1"/>
</dbReference>
<dbReference type="CDD" id="cd00077">
    <property type="entry name" value="HDc"/>
    <property type="match status" value="1"/>
</dbReference>
<sequence>MESNSFRVFCTLVLVALLTSALFMFHVLATNHARDFEQMFQKTIYLLAYSSKDVFRSEVVEGRVEGIPVSRLIGDRSFAISPGIFVSDDSVKLTISIDGKTEFVEIPEKLISKEVTFKHKIWFVVDRNTNIVLSSNKHTRQLNWLFFENGKIYYIVKIILNGDYTLYFGTLVPWHFILALFGLIVAFLISSSFFKSYLRNQEEQIKNLRLSLDHILHEKEVPESVPEEVKAVEEKIRKLREEVSASAKEIENLKQHSARLSASLNFEKEMCEKNILNILKTFGTLIEENVHPAGSHMEEMIELAKFIAQEFGIKSEEEFNALQIGIMLHDIGLIEEGRKKNEIAFETRRHTLAGERIGKIMGLSPLAKDIIKHHHEAYDGTGFPDGLKGEGISLRVRIASAVIAYFEEKYEKGIPKPIEKMKKSGKYDPKILDIIERWLSK</sequence>